<evidence type="ECO:0000313" key="2">
    <source>
        <dbReference type="Proteomes" id="UP000294933"/>
    </source>
</evidence>
<dbReference type="AlphaFoldDB" id="A0A4Y7PD90"/>
<sequence length="218" mass="24509">MRLPRHVRLKNNGVLGNYGKHQAERKASRAERYILSKQNKELRPSLPISSPILRVSRRPEGEAMGAMESQRFDLKDISPDRMRKILDAWPSHQAVHQLCSYAGKVLDGWVGGDCSQWGRALYDRLRSSPRVEEVICLVESVSELTARLREKIQDISTRAFQIDPSGRDGPWKQTQLVLLGVSHAANIVDELLLIGKDGGIPSLEESFRGGLLEFQLGM</sequence>
<name>A0A4Y7PD90_9AGAM</name>
<protein>
    <submittedName>
        <fullName evidence="1">Uncharacterized protein</fullName>
    </submittedName>
</protein>
<evidence type="ECO:0000313" key="1">
    <source>
        <dbReference type="EMBL" id="TDL13156.1"/>
    </source>
</evidence>
<dbReference type="VEuPathDB" id="FungiDB:BD410DRAFT_847275"/>
<dbReference type="EMBL" id="ML170921">
    <property type="protein sequence ID" value="TDL13156.1"/>
    <property type="molecule type" value="Genomic_DNA"/>
</dbReference>
<organism evidence="1 2">
    <name type="scientific">Rickenella mellea</name>
    <dbReference type="NCBI Taxonomy" id="50990"/>
    <lineage>
        <taxon>Eukaryota</taxon>
        <taxon>Fungi</taxon>
        <taxon>Dikarya</taxon>
        <taxon>Basidiomycota</taxon>
        <taxon>Agaricomycotina</taxon>
        <taxon>Agaricomycetes</taxon>
        <taxon>Hymenochaetales</taxon>
        <taxon>Rickenellaceae</taxon>
        <taxon>Rickenella</taxon>
    </lineage>
</organism>
<proteinExistence type="predicted"/>
<dbReference type="Proteomes" id="UP000294933">
    <property type="component" value="Unassembled WGS sequence"/>
</dbReference>
<keyword evidence="2" id="KW-1185">Reference proteome</keyword>
<gene>
    <name evidence="1" type="ORF">BD410DRAFT_847275</name>
</gene>
<reference evidence="1 2" key="1">
    <citation type="submission" date="2018-06" db="EMBL/GenBank/DDBJ databases">
        <title>A transcriptomic atlas of mushroom development highlights an independent origin of complex multicellularity.</title>
        <authorList>
            <consortium name="DOE Joint Genome Institute"/>
            <person name="Krizsan K."/>
            <person name="Almasi E."/>
            <person name="Merenyi Z."/>
            <person name="Sahu N."/>
            <person name="Viragh M."/>
            <person name="Koszo T."/>
            <person name="Mondo S."/>
            <person name="Kiss B."/>
            <person name="Balint B."/>
            <person name="Kues U."/>
            <person name="Barry K."/>
            <person name="Hegedus J.C."/>
            <person name="Henrissat B."/>
            <person name="Johnson J."/>
            <person name="Lipzen A."/>
            <person name="Ohm R."/>
            <person name="Nagy I."/>
            <person name="Pangilinan J."/>
            <person name="Yan J."/>
            <person name="Xiong Y."/>
            <person name="Grigoriev I.V."/>
            <person name="Hibbett D.S."/>
            <person name="Nagy L.G."/>
        </authorList>
    </citation>
    <scope>NUCLEOTIDE SEQUENCE [LARGE SCALE GENOMIC DNA]</scope>
    <source>
        <strain evidence="1 2">SZMC22713</strain>
    </source>
</reference>
<accession>A0A4Y7PD90</accession>